<accession>A0AAP0MQZ6</accession>
<dbReference type="EMBL" id="JBCGBO010000003">
    <property type="protein sequence ID" value="KAK9217002.1"/>
    <property type="molecule type" value="Genomic_DNA"/>
</dbReference>
<name>A0AAP0MQZ6_9ROSI</name>
<proteinExistence type="predicted"/>
<keyword evidence="2" id="KW-1185">Reference proteome</keyword>
<sequence length="74" mass="8985">MNGDFDSTKSISRVYKQMSYFVYDLLFQSDIKYLSKLRTDRQTFKILCNLLCEKGIWLALEMYLMRRCPQCFYI</sequence>
<reference evidence="1 2" key="1">
    <citation type="submission" date="2024-05" db="EMBL/GenBank/DDBJ databases">
        <title>Haplotype-resolved chromosome-level genome assembly of Huyou (Citrus changshanensis).</title>
        <authorList>
            <person name="Miao C."/>
            <person name="Chen W."/>
            <person name="Wu Y."/>
            <person name="Wang L."/>
            <person name="Zhao S."/>
            <person name="Grierson D."/>
            <person name="Xu C."/>
            <person name="Chen K."/>
        </authorList>
    </citation>
    <scope>NUCLEOTIDE SEQUENCE [LARGE SCALE GENOMIC DNA]</scope>
    <source>
        <strain evidence="1">01-14</strain>
        <tissue evidence="1">Leaf</tissue>
    </source>
</reference>
<protein>
    <submittedName>
        <fullName evidence="1">Uncharacterized protein</fullName>
    </submittedName>
</protein>
<comment type="caution">
    <text evidence="1">The sequence shown here is derived from an EMBL/GenBank/DDBJ whole genome shotgun (WGS) entry which is preliminary data.</text>
</comment>
<dbReference type="AlphaFoldDB" id="A0AAP0MQZ6"/>
<dbReference type="Proteomes" id="UP001428341">
    <property type="component" value="Unassembled WGS sequence"/>
</dbReference>
<evidence type="ECO:0000313" key="2">
    <source>
        <dbReference type="Proteomes" id="UP001428341"/>
    </source>
</evidence>
<gene>
    <name evidence="1" type="ORF">WN944_009014</name>
</gene>
<organism evidence="1 2">
    <name type="scientific">Citrus x changshan-huyou</name>
    <dbReference type="NCBI Taxonomy" id="2935761"/>
    <lineage>
        <taxon>Eukaryota</taxon>
        <taxon>Viridiplantae</taxon>
        <taxon>Streptophyta</taxon>
        <taxon>Embryophyta</taxon>
        <taxon>Tracheophyta</taxon>
        <taxon>Spermatophyta</taxon>
        <taxon>Magnoliopsida</taxon>
        <taxon>eudicotyledons</taxon>
        <taxon>Gunneridae</taxon>
        <taxon>Pentapetalae</taxon>
        <taxon>rosids</taxon>
        <taxon>malvids</taxon>
        <taxon>Sapindales</taxon>
        <taxon>Rutaceae</taxon>
        <taxon>Aurantioideae</taxon>
        <taxon>Citrus</taxon>
    </lineage>
</organism>
<evidence type="ECO:0000313" key="1">
    <source>
        <dbReference type="EMBL" id="KAK9217002.1"/>
    </source>
</evidence>